<dbReference type="SMART" id="SM00983">
    <property type="entry name" value="TPK_B1_binding"/>
    <property type="match status" value="1"/>
</dbReference>
<dbReference type="GO" id="GO:0030975">
    <property type="term" value="F:thiamine binding"/>
    <property type="evidence" value="ECO:0007669"/>
    <property type="project" value="InterPro"/>
</dbReference>
<dbReference type="GO" id="GO:0005524">
    <property type="term" value="F:ATP binding"/>
    <property type="evidence" value="ECO:0007669"/>
    <property type="project" value="UniProtKB-KW"/>
</dbReference>
<dbReference type="Pfam" id="PF04265">
    <property type="entry name" value="TPK_B1_binding"/>
    <property type="match status" value="1"/>
</dbReference>
<keyword evidence="8" id="KW-1185">Reference proteome</keyword>
<dbReference type="SUPFAM" id="SSF63862">
    <property type="entry name" value="Thiamin pyrophosphokinase, substrate-binding domain"/>
    <property type="match status" value="1"/>
</dbReference>
<dbReference type="Pfam" id="PF04263">
    <property type="entry name" value="TPK_catalytic"/>
    <property type="match status" value="1"/>
</dbReference>
<dbReference type="AlphaFoldDB" id="A0A6I6F3W6"/>
<protein>
    <recommendedName>
        <fullName evidence="5">Thiamine diphosphokinase</fullName>
        <ecNumber evidence="5">2.7.6.2</ecNumber>
    </recommendedName>
</protein>
<evidence type="ECO:0000313" key="8">
    <source>
        <dbReference type="Proteomes" id="UP000422764"/>
    </source>
</evidence>
<proteinExistence type="predicted"/>
<dbReference type="CDD" id="cd07995">
    <property type="entry name" value="TPK"/>
    <property type="match status" value="1"/>
</dbReference>
<dbReference type="EC" id="2.7.6.2" evidence="5"/>
<keyword evidence="1 7" id="KW-0808">Transferase</keyword>
<dbReference type="InterPro" id="IPR006282">
    <property type="entry name" value="Thi_PPkinase"/>
</dbReference>
<dbReference type="PANTHER" id="PTHR41299:SF1">
    <property type="entry name" value="THIAMINE PYROPHOSPHOKINASE"/>
    <property type="match status" value="1"/>
</dbReference>
<evidence type="ECO:0000256" key="5">
    <source>
        <dbReference type="NCBIfam" id="TIGR01378"/>
    </source>
</evidence>
<evidence type="ECO:0000256" key="4">
    <source>
        <dbReference type="ARBA" id="ARBA00022840"/>
    </source>
</evidence>
<evidence type="ECO:0000256" key="1">
    <source>
        <dbReference type="ARBA" id="ARBA00022679"/>
    </source>
</evidence>
<dbReference type="SUPFAM" id="SSF63999">
    <property type="entry name" value="Thiamin pyrophosphokinase, catalytic domain"/>
    <property type="match status" value="1"/>
</dbReference>
<dbReference type="GO" id="GO:0004788">
    <property type="term" value="F:thiamine diphosphokinase activity"/>
    <property type="evidence" value="ECO:0007669"/>
    <property type="project" value="UniProtKB-UniRule"/>
</dbReference>
<evidence type="ECO:0000313" key="7">
    <source>
        <dbReference type="EMBL" id="QGU95247.1"/>
    </source>
</evidence>
<name>A0A6I6F3W6_9CLOT</name>
<reference evidence="7 8" key="1">
    <citation type="submission" date="2019-12" db="EMBL/GenBank/DDBJ databases">
        <title>Genome sequenceing of Clostridium bovifaecis.</title>
        <authorList>
            <person name="Yao Y."/>
        </authorList>
    </citation>
    <scope>NUCLEOTIDE SEQUENCE [LARGE SCALE GENOMIC DNA]</scope>
    <source>
        <strain evidence="7 8">BXX</strain>
    </source>
</reference>
<dbReference type="EMBL" id="CP046522">
    <property type="protein sequence ID" value="QGU95247.1"/>
    <property type="molecule type" value="Genomic_DNA"/>
</dbReference>
<evidence type="ECO:0000259" key="6">
    <source>
        <dbReference type="SMART" id="SM00983"/>
    </source>
</evidence>
<dbReference type="InterPro" id="IPR007373">
    <property type="entry name" value="Thiamin_PyroPKinase_B1-bd"/>
</dbReference>
<dbReference type="InterPro" id="IPR036371">
    <property type="entry name" value="TPK_B1-bd_sf"/>
</dbReference>
<dbReference type="GO" id="GO:0006772">
    <property type="term" value="P:thiamine metabolic process"/>
    <property type="evidence" value="ECO:0007669"/>
    <property type="project" value="UniProtKB-UniRule"/>
</dbReference>
<dbReference type="Proteomes" id="UP000422764">
    <property type="component" value="Chromosome"/>
</dbReference>
<feature type="domain" description="Thiamin pyrophosphokinase thiamin-binding" evidence="6">
    <location>
        <begin position="139"/>
        <end position="205"/>
    </location>
</feature>
<dbReference type="PANTHER" id="PTHR41299">
    <property type="entry name" value="THIAMINE PYROPHOSPHOKINASE"/>
    <property type="match status" value="1"/>
</dbReference>
<evidence type="ECO:0000256" key="3">
    <source>
        <dbReference type="ARBA" id="ARBA00022777"/>
    </source>
</evidence>
<dbReference type="InterPro" id="IPR036759">
    <property type="entry name" value="TPK_catalytic_sf"/>
</dbReference>
<organism evidence="7 8">
    <name type="scientific">Clostridium bovifaecis</name>
    <dbReference type="NCBI Taxonomy" id="2184719"/>
    <lineage>
        <taxon>Bacteria</taxon>
        <taxon>Bacillati</taxon>
        <taxon>Bacillota</taxon>
        <taxon>Clostridia</taxon>
        <taxon>Eubacteriales</taxon>
        <taxon>Clostridiaceae</taxon>
        <taxon>Clostridium</taxon>
    </lineage>
</organism>
<dbReference type="GO" id="GO:0016301">
    <property type="term" value="F:kinase activity"/>
    <property type="evidence" value="ECO:0007669"/>
    <property type="project" value="UniProtKB-KW"/>
</dbReference>
<gene>
    <name evidence="7" type="ORF">GOM49_09230</name>
</gene>
<dbReference type="InterPro" id="IPR007371">
    <property type="entry name" value="TPK_catalytic"/>
</dbReference>
<keyword evidence="4" id="KW-0067">ATP-binding</keyword>
<evidence type="ECO:0000256" key="2">
    <source>
        <dbReference type="ARBA" id="ARBA00022741"/>
    </source>
</evidence>
<accession>A0A6I6F3W6</accession>
<dbReference type="Gene3D" id="3.40.50.10240">
    <property type="entry name" value="Thiamin pyrophosphokinase, catalytic domain"/>
    <property type="match status" value="1"/>
</dbReference>
<dbReference type="InterPro" id="IPR053149">
    <property type="entry name" value="TPK"/>
</dbReference>
<dbReference type="NCBIfam" id="TIGR01378">
    <property type="entry name" value="thi_PPkinase"/>
    <property type="match status" value="1"/>
</dbReference>
<sequence>MKAVIVSGGTPPSYELIKQELQDSSCLICADSGANCLYKYNISPDIIVGDLDSIHEDALNCFRNKNTNILKYPREKDCTDTEIALDKAIELGANEIVLLGSTGSRIDHLLGNIGMLLKCLKLDVSATIKDEHNSIRVINKPIKVKGNIGNTFSLISYYEDVENLSISGAKYPLNNHYLEVGSALGISNEFLEKEVNITFTKGVLMVIFSKD</sequence>
<keyword evidence="3 7" id="KW-0418">Kinase</keyword>
<keyword evidence="2" id="KW-0547">Nucleotide-binding</keyword>
<dbReference type="GO" id="GO:0009229">
    <property type="term" value="P:thiamine diphosphate biosynthetic process"/>
    <property type="evidence" value="ECO:0007669"/>
    <property type="project" value="InterPro"/>
</dbReference>